<accession>J3N848</accession>
<dbReference type="EnsemblPlants" id="OB11G19840.1">
    <property type="protein sequence ID" value="OB11G19840.1"/>
    <property type="gene ID" value="OB11G19840"/>
</dbReference>
<dbReference type="Gramene" id="OB11G19840.1">
    <property type="protein sequence ID" value="OB11G19840.1"/>
    <property type="gene ID" value="OB11G19840"/>
</dbReference>
<dbReference type="AlphaFoldDB" id="J3N848"/>
<dbReference type="Proteomes" id="UP000006038">
    <property type="component" value="Chromosome 11"/>
</dbReference>
<dbReference type="PANTHER" id="PTHR48158:SF1">
    <property type="entry name" value="OS11G0453550 PROTEIN"/>
    <property type="match status" value="1"/>
</dbReference>
<evidence type="ECO:0000313" key="2">
    <source>
        <dbReference type="EnsemblPlants" id="OB11G19840.1"/>
    </source>
</evidence>
<feature type="signal peptide" evidence="1">
    <location>
        <begin position="1"/>
        <end position="31"/>
    </location>
</feature>
<keyword evidence="3" id="KW-1185">Reference proteome</keyword>
<proteinExistence type="predicted"/>
<keyword evidence="1" id="KW-0732">Signal</keyword>
<dbReference type="HOGENOM" id="CLU_153463_0_0_1"/>
<sequence length="99" mass="11156">MAKCLQHTPQGIQLFCLVLLVCSSIPEQITGQTTNKIRSNMPMGVKDTVRFGGVKLNVCYQAPNGFNFYCSKDNKCYPTVQECLSKCTYNKNVRRGLRD</sequence>
<feature type="chain" id="PRO_5003774484" description="BPTI/Kunitz inhibitor domain-containing protein" evidence="1">
    <location>
        <begin position="32"/>
        <end position="99"/>
    </location>
</feature>
<evidence type="ECO:0008006" key="4">
    <source>
        <dbReference type="Google" id="ProtNLM"/>
    </source>
</evidence>
<dbReference type="OMA" id="SNMPMGV"/>
<reference evidence="2" key="2">
    <citation type="submission" date="2013-04" db="UniProtKB">
        <authorList>
            <consortium name="EnsemblPlants"/>
        </authorList>
    </citation>
    <scope>IDENTIFICATION</scope>
</reference>
<reference evidence="2" key="1">
    <citation type="journal article" date="2013" name="Nat. Commun.">
        <title>Whole-genome sequencing of Oryza brachyantha reveals mechanisms underlying Oryza genome evolution.</title>
        <authorList>
            <person name="Chen J."/>
            <person name="Huang Q."/>
            <person name="Gao D."/>
            <person name="Wang J."/>
            <person name="Lang Y."/>
            <person name="Liu T."/>
            <person name="Li B."/>
            <person name="Bai Z."/>
            <person name="Luis Goicoechea J."/>
            <person name="Liang C."/>
            <person name="Chen C."/>
            <person name="Zhang W."/>
            <person name="Sun S."/>
            <person name="Liao Y."/>
            <person name="Zhang X."/>
            <person name="Yang L."/>
            <person name="Song C."/>
            <person name="Wang M."/>
            <person name="Shi J."/>
            <person name="Liu G."/>
            <person name="Liu J."/>
            <person name="Zhou H."/>
            <person name="Zhou W."/>
            <person name="Yu Q."/>
            <person name="An N."/>
            <person name="Chen Y."/>
            <person name="Cai Q."/>
            <person name="Wang B."/>
            <person name="Liu B."/>
            <person name="Min J."/>
            <person name="Huang Y."/>
            <person name="Wu H."/>
            <person name="Li Z."/>
            <person name="Zhang Y."/>
            <person name="Yin Y."/>
            <person name="Song W."/>
            <person name="Jiang J."/>
            <person name="Jackson S.A."/>
            <person name="Wing R.A."/>
            <person name="Wang J."/>
            <person name="Chen M."/>
        </authorList>
    </citation>
    <scope>NUCLEOTIDE SEQUENCE [LARGE SCALE GENOMIC DNA]</scope>
    <source>
        <strain evidence="2">cv. IRGC 101232</strain>
    </source>
</reference>
<evidence type="ECO:0000313" key="3">
    <source>
        <dbReference type="Proteomes" id="UP000006038"/>
    </source>
</evidence>
<name>J3N848_ORYBR</name>
<dbReference type="PANTHER" id="PTHR48158">
    <property type="entry name" value="OS11G0453550 PROTEIN"/>
    <property type="match status" value="1"/>
</dbReference>
<evidence type="ECO:0000256" key="1">
    <source>
        <dbReference type="SAM" id="SignalP"/>
    </source>
</evidence>
<protein>
    <recommendedName>
        <fullName evidence="4">BPTI/Kunitz inhibitor domain-containing protein</fullName>
    </recommendedName>
</protein>
<organism evidence="2">
    <name type="scientific">Oryza brachyantha</name>
    <name type="common">malo sina</name>
    <dbReference type="NCBI Taxonomy" id="4533"/>
    <lineage>
        <taxon>Eukaryota</taxon>
        <taxon>Viridiplantae</taxon>
        <taxon>Streptophyta</taxon>
        <taxon>Embryophyta</taxon>
        <taxon>Tracheophyta</taxon>
        <taxon>Spermatophyta</taxon>
        <taxon>Magnoliopsida</taxon>
        <taxon>Liliopsida</taxon>
        <taxon>Poales</taxon>
        <taxon>Poaceae</taxon>
        <taxon>BOP clade</taxon>
        <taxon>Oryzoideae</taxon>
        <taxon>Oryzeae</taxon>
        <taxon>Oryzinae</taxon>
        <taxon>Oryza</taxon>
    </lineage>
</organism>